<keyword evidence="1" id="KW-0732">Signal</keyword>
<evidence type="ECO:0008006" key="4">
    <source>
        <dbReference type="Google" id="ProtNLM"/>
    </source>
</evidence>
<organism evidence="2 3">
    <name type="scientific">Nitzschia inconspicua</name>
    <dbReference type="NCBI Taxonomy" id="303405"/>
    <lineage>
        <taxon>Eukaryota</taxon>
        <taxon>Sar</taxon>
        <taxon>Stramenopiles</taxon>
        <taxon>Ochrophyta</taxon>
        <taxon>Bacillariophyta</taxon>
        <taxon>Bacillariophyceae</taxon>
        <taxon>Bacillariophycidae</taxon>
        <taxon>Bacillariales</taxon>
        <taxon>Bacillariaceae</taxon>
        <taxon>Nitzschia</taxon>
    </lineage>
</organism>
<evidence type="ECO:0000313" key="2">
    <source>
        <dbReference type="EMBL" id="KAG7353583.1"/>
    </source>
</evidence>
<feature type="chain" id="PRO_5039913186" description="PsbP C-terminal domain-containing protein" evidence="1">
    <location>
        <begin position="26"/>
        <end position="292"/>
    </location>
</feature>
<dbReference type="Proteomes" id="UP000693970">
    <property type="component" value="Unassembled WGS sequence"/>
</dbReference>
<sequence length="292" mass="32437">MMPTNWGFVIQPFCLLVILCCTCQAFQPVVQPQRLGRASVVCSVSRRDIMFDSLLLPSILAILLPTEPSLASEVQDLTSQLFNPDGSLKEGVESEIKFRKVEFGWDPSDDLSMNQDGVNVGDTKDGSKLRLSYEYPLRWSDGKDGDPIYFDRSEGTNAKACKRITVYQSSGFADEKRLEKATTIGVAKALDAPESVLSRMYKADIISGRIVERGSNEYYEFDMAAAPDSCDNSKENLGLGFCPYDNIFLLSATVVNEHLYCIVVECDDTKIWKLASAELKRVRSSFVVEATA</sequence>
<gene>
    <name evidence="2" type="ORF">IV203_002938</name>
</gene>
<dbReference type="EMBL" id="JAGRRH010000016">
    <property type="protein sequence ID" value="KAG7353583.1"/>
    <property type="molecule type" value="Genomic_DNA"/>
</dbReference>
<evidence type="ECO:0000256" key="1">
    <source>
        <dbReference type="SAM" id="SignalP"/>
    </source>
</evidence>
<accession>A0A9K3L2E6</accession>
<protein>
    <recommendedName>
        <fullName evidence="4">PsbP C-terminal domain-containing protein</fullName>
    </recommendedName>
</protein>
<keyword evidence="3" id="KW-1185">Reference proteome</keyword>
<evidence type="ECO:0000313" key="3">
    <source>
        <dbReference type="Proteomes" id="UP000693970"/>
    </source>
</evidence>
<dbReference type="OrthoDB" id="45040at2759"/>
<dbReference type="AlphaFoldDB" id="A0A9K3L2E6"/>
<reference evidence="2" key="1">
    <citation type="journal article" date="2021" name="Sci. Rep.">
        <title>Diploid genomic architecture of Nitzschia inconspicua, an elite biomass production diatom.</title>
        <authorList>
            <person name="Oliver A."/>
            <person name="Podell S."/>
            <person name="Pinowska A."/>
            <person name="Traller J.C."/>
            <person name="Smith S.R."/>
            <person name="McClure R."/>
            <person name="Beliaev A."/>
            <person name="Bohutskyi P."/>
            <person name="Hill E.A."/>
            <person name="Rabines A."/>
            <person name="Zheng H."/>
            <person name="Allen L.Z."/>
            <person name="Kuo A."/>
            <person name="Grigoriev I.V."/>
            <person name="Allen A.E."/>
            <person name="Hazlebeck D."/>
            <person name="Allen E.E."/>
        </authorList>
    </citation>
    <scope>NUCLEOTIDE SEQUENCE</scope>
    <source>
        <strain evidence="2">Hildebrandi</strain>
    </source>
</reference>
<name>A0A9K3L2E6_9STRA</name>
<proteinExistence type="predicted"/>
<feature type="signal peptide" evidence="1">
    <location>
        <begin position="1"/>
        <end position="25"/>
    </location>
</feature>
<reference evidence="2" key="2">
    <citation type="submission" date="2021-04" db="EMBL/GenBank/DDBJ databases">
        <authorList>
            <person name="Podell S."/>
        </authorList>
    </citation>
    <scope>NUCLEOTIDE SEQUENCE</scope>
    <source>
        <strain evidence="2">Hildebrandi</strain>
    </source>
</reference>
<comment type="caution">
    <text evidence="2">The sequence shown here is derived from an EMBL/GenBank/DDBJ whole genome shotgun (WGS) entry which is preliminary data.</text>
</comment>